<evidence type="ECO:0000256" key="7">
    <source>
        <dbReference type="ARBA" id="ARBA00023180"/>
    </source>
</evidence>
<dbReference type="GO" id="GO:0003993">
    <property type="term" value="F:acid phosphatase activity"/>
    <property type="evidence" value="ECO:0007669"/>
    <property type="project" value="UniProtKB-EC"/>
</dbReference>
<sequence>MIQHFEQGIKIRDRYIYDHQFITGEYRDFDVVYVRSTDVNRTLMSAYSHLAGFYDNSNHTYPHGYGRWPSQWTPVPVHTVESHRDHLLNADAHCPKRHEIKESLKSNPKFKIFMSQQEPLLRIISQKTGINTDDFHTYSHVEKFYAGTKIEKENNLNIPSWITHSLWEQYINGKFRQDDYFDGNADFGLPENVELIALKGGVLLKTMIDNMDLVLEGKTKKKFFMYSAHDTTVSAFLRTLQAKQEILGYFAPDYAATVIMELWESDNKTPFIRARYLPNVEAQVQHITKYIKGCKGGDDCTLTDFKTRSHQFLGTHIHHMCGDAKMIYD</sequence>
<evidence type="ECO:0000256" key="4">
    <source>
        <dbReference type="ARBA" id="ARBA00022729"/>
    </source>
</evidence>
<evidence type="ECO:0000313" key="9">
    <source>
        <dbReference type="WBParaSite" id="PSU_v2.g8085.t1"/>
    </source>
</evidence>
<keyword evidence="6" id="KW-1015">Disulfide bond</keyword>
<dbReference type="AlphaFoldDB" id="A0A914ZCU8"/>
<proteinExistence type="inferred from homology"/>
<keyword evidence="4" id="KW-0732">Signal</keyword>
<dbReference type="InterPro" id="IPR000560">
    <property type="entry name" value="His_Pase_clade-2"/>
</dbReference>
<dbReference type="InterPro" id="IPR050645">
    <property type="entry name" value="Histidine_acid_phosphatase"/>
</dbReference>
<comment type="catalytic activity">
    <reaction evidence="1">
        <text>a phosphate monoester + H2O = an alcohol + phosphate</text>
        <dbReference type="Rhea" id="RHEA:15017"/>
        <dbReference type="ChEBI" id="CHEBI:15377"/>
        <dbReference type="ChEBI" id="CHEBI:30879"/>
        <dbReference type="ChEBI" id="CHEBI:43474"/>
        <dbReference type="ChEBI" id="CHEBI:67140"/>
        <dbReference type="EC" id="3.1.3.2"/>
    </reaction>
</comment>
<dbReference type="WBParaSite" id="PSU_v2.g8085.t1">
    <property type="protein sequence ID" value="PSU_v2.g8085.t1"/>
    <property type="gene ID" value="PSU_v2.g8085"/>
</dbReference>
<dbReference type="InterPro" id="IPR029033">
    <property type="entry name" value="His_PPase_superfam"/>
</dbReference>
<reference evidence="9" key="1">
    <citation type="submission" date="2022-11" db="UniProtKB">
        <authorList>
            <consortium name="WormBaseParasite"/>
        </authorList>
    </citation>
    <scope>IDENTIFICATION</scope>
</reference>
<protein>
    <recommendedName>
        <fullName evidence="3">acid phosphatase</fullName>
        <ecNumber evidence="3">3.1.3.2</ecNumber>
    </recommendedName>
</protein>
<dbReference type="Proteomes" id="UP000887577">
    <property type="component" value="Unplaced"/>
</dbReference>
<dbReference type="EC" id="3.1.3.2" evidence="3"/>
<name>A0A914ZCU8_9BILA</name>
<dbReference type="PROSITE" id="PS00778">
    <property type="entry name" value="HIS_ACID_PHOSPHAT_2"/>
    <property type="match status" value="1"/>
</dbReference>
<evidence type="ECO:0000256" key="5">
    <source>
        <dbReference type="ARBA" id="ARBA00022801"/>
    </source>
</evidence>
<keyword evidence="7" id="KW-0325">Glycoprotein</keyword>
<evidence type="ECO:0000256" key="6">
    <source>
        <dbReference type="ARBA" id="ARBA00023157"/>
    </source>
</evidence>
<keyword evidence="5" id="KW-0378">Hydrolase</keyword>
<evidence type="ECO:0000256" key="3">
    <source>
        <dbReference type="ARBA" id="ARBA00012646"/>
    </source>
</evidence>
<comment type="similarity">
    <text evidence="2">Belongs to the histidine acid phosphatase family.</text>
</comment>
<keyword evidence="8" id="KW-1185">Reference proteome</keyword>
<dbReference type="CDD" id="cd07061">
    <property type="entry name" value="HP_HAP_like"/>
    <property type="match status" value="1"/>
</dbReference>
<dbReference type="PANTHER" id="PTHR11567:SF211">
    <property type="entry name" value="PROSTATIC ACID PHOSPHATASE"/>
    <property type="match status" value="1"/>
</dbReference>
<dbReference type="Pfam" id="PF00328">
    <property type="entry name" value="His_Phos_2"/>
    <property type="match status" value="1"/>
</dbReference>
<evidence type="ECO:0000256" key="1">
    <source>
        <dbReference type="ARBA" id="ARBA00000032"/>
    </source>
</evidence>
<dbReference type="Gene3D" id="3.40.50.1240">
    <property type="entry name" value="Phosphoglycerate mutase-like"/>
    <property type="match status" value="1"/>
</dbReference>
<dbReference type="InterPro" id="IPR033379">
    <property type="entry name" value="Acid_Pase_AS"/>
</dbReference>
<accession>A0A914ZCU8</accession>
<organism evidence="8 9">
    <name type="scientific">Panagrolaimus superbus</name>
    <dbReference type="NCBI Taxonomy" id="310955"/>
    <lineage>
        <taxon>Eukaryota</taxon>
        <taxon>Metazoa</taxon>
        <taxon>Ecdysozoa</taxon>
        <taxon>Nematoda</taxon>
        <taxon>Chromadorea</taxon>
        <taxon>Rhabditida</taxon>
        <taxon>Tylenchina</taxon>
        <taxon>Panagrolaimomorpha</taxon>
        <taxon>Panagrolaimoidea</taxon>
        <taxon>Panagrolaimidae</taxon>
        <taxon>Panagrolaimus</taxon>
    </lineage>
</organism>
<dbReference type="PANTHER" id="PTHR11567">
    <property type="entry name" value="ACID PHOSPHATASE-RELATED"/>
    <property type="match status" value="1"/>
</dbReference>
<dbReference type="SUPFAM" id="SSF53254">
    <property type="entry name" value="Phosphoglycerate mutase-like"/>
    <property type="match status" value="1"/>
</dbReference>
<evidence type="ECO:0000313" key="8">
    <source>
        <dbReference type="Proteomes" id="UP000887577"/>
    </source>
</evidence>
<evidence type="ECO:0000256" key="2">
    <source>
        <dbReference type="ARBA" id="ARBA00005375"/>
    </source>
</evidence>